<protein>
    <recommendedName>
        <fullName evidence="1">PilZ domain-containing protein</fullName>
    </recommendedName>
</protein>
<dbReference type="GO" id="GO:0035438">
    <property type="term" value="F:cyclic-di-GMP binding"/>
    <property type="evidence" value="ECO:0007669"/>
    <property type="project" value="InterPro"/>
</dbReference>
<evidence type="ECO:0000313" key="2">
    <source>
        <dbReference type="EMBL" id="CBK43877.1"/>
    </source>
</evidence>
<sequence length="118" mass="12981">MPEIMAKSQTSRSHSRVPVSCFLYYLGEGLVGTGKVCDLSVKGWRIDGDKPVTVGMKLTLRVFLPDQPKAIDVDGVTVQWVQDRVFGLQTVRMSATAQARIHKFVESVLKESGSSRVA</sequence>
<dbReference type="HOGENOM" id="CLU_165330_0_0_0"/>
<evidence type="ECO:0000313" key="3">
    <source>
        <dbReference type="Proteomes" id="UP000001660"/>
    </source>
</evidence>
<dbReference type="KEGG" id="nde:NIDE4211"/>
<name>D8P8P5_9BACT</name>
<dbReference type="AlphaFoldDB" id="D8P8P5"/>
<reference evidence="2 3" key="1">
    <citation type="journal article" date="2010" name="Proc. Natl. Acad. Sci. U.S.A.">
        <title>A Nitrospira metagenome illuminates the physiology and evolution of globally important nitrite-oxidizing bacteria.</title>
        <authorList>
            <person name="Lucker S."/>
            <person name="Wagner M."/>
            <person name="Maixner F."/>
            <person name="Pelletier E."/>
            <person name="Koch H."/>
            <person name="Vacherie B."/>
            <person name="Rattei T."/>
            <person name="Sinninghe Damste J."/>
            <person name="Spieck E."/>
            <person name="Le Paslier D."/>
            <person name="Daims H."/>
        </authorList>
    </citation>
    <scope>NUCLEOTIDE SEQUENCE [LARGE SCALE GENOMIC DNA]</scope>
</reference>
<organism evidence="2 3">
    <name type="scientific">Nitrospira defluvii</name>
    <dbReference type="NCBI Taxonomy" id="330214"/>
    <lineage>
        <taxon>Bacteria</taxon>
        <taxon>Pseudomonadati</taxon>
        <taxon>Nitrospirota</taxon>
        <taxon>Nitrospiria</taxon>
        <taxon>Nitrospirales</taxon>
        <taxon>Nitrospiraceae</taxon>
        <taxon>Nitrospira</taxon>
    </lineage>
</organism>
<dbReference type="Pfam" id="PF07238">
    <property type="entry name" value="PilZ"/>
    <property type="match status" value="1"/>
</dbReference>
<evidence type="ECO:0000259" key="1">
    <source>
        <dbReference type="Pfam" id="PF07238"/>
    </source>
</evidence>
<dbReference type="STRING" id="330214.NIDE4211"/>
<dbReference type="Gene3D" id="2.40.10.220">
    <property type="entry name" value="predicted glycosyltransferase like domains"/>
    <property type="match status" value="1"/>
</dbReference>
<accession>D8P8P5</accession>
<dbReference type="InterPro" id="IPR009875">
    <property type="entry name" value="PilZ_domain"/>
</dbReference>
<feature type="domain" description="PilZ" evidence="1">
    <location>
        <begin position="12"/>
        <end position="106"/>
    </location>
</feature>
<gene>
    <name evidence="2" type="ORF">NIDE4211</name>
</gene>
<keyword evidence="3" id="KW-1185">Reference proteome</keyword>
<dbReference type="Proteomes" id="UP000001660">
    <property type="component" value="Chromosome"/>
</dbReference>
<dbReference type="EMBL" id="FP929003">
    <property type="protein sequence ID" value="CBK43877.1"/>
    <property type="molecule type" value="Genomic_DNA"/>
</dbReference>
<proteinExistence type="predicted"/>
<dbReference type="SUPFAM" id="SSF141371">
    <property type="entry name" value="PilZ domain-like"/>
    <property type="match status" value="1"/>
</dbReference>